<evidence type="ECO:0000256" key="7">
    <source>
        <dbReference type="ARBA" id="ARBA00023172"/>
    </source>
</evidence>
<dbReference type="GO" id="GO:0007059">
    <property type="term" value="P:chromosome segregation"/>
    <property type="evidence" value="ECO:0007669"/>
    <property type="project" value="UniProtKB-KW"/>
</dbReference>
<protein>
    <submittedName>
        <fullName evidence="12">Site-specific recombinase XerC</fullName>
    </submittedName>
</protein>
<evidence type="ECO:0000313" key="13">
    <source>
        <dbReference type="Proteomes" id="UP000568106"/>
    </source>
</evidence>
<evidence type="ECO:0000256" key="2">
    <source>
        <dbReference type="ARBA" id="ARBA00022490"/>
    </source>
</evidence>
<dbReference type="GO" id="GO:0005737">
    <property type="term" value="C:cytoplasm"/>
    <property type="evidence" value="ECO:0007669"/>
    <property type="project" value="UniProtKB-SubCell"/>
</dbReference>
<keyword evidence="8" id="KW-0131">Cell cycle</keyword>
<dbReference type="AlphaFoldDB" id="A0A7W8IHW6"/>
<keyword evidence="4" id="KW-0159">Chromosome partition</keyword>
<evidence type="ECO:0000256" key="8">
    <source>
        <dbReference type="ARBA" id="ARBA00023306"/>
    </source>
</evidence>
<proteinExistence type="predicted"/>
<keyword evidence="13" id="KW-1185">Reference proteome</keyword>
<dbReference type="EMBL" id="JACHDY010000002">
    <property type="protein sequence ID" value="MBB5317448.1"/>
    <property type="molecule type" value="Genomic_DNA"/>
</dbReference>
<evidence type="ECO:0000259" key="10">
    <source>
        <dbReference type="PROSITE" id="PS51898"/>
    </source>
</evidence>
<evidence type="ECO:0000313" key="12">
    <source>
        <dbReference type="EMBL" id="MBB5317448.1"/>
    </source>
</evidence>
<evidence type="ECO:0000256" key="3">
    <source>
        <dbReference type="ARBA" id="ARBA00022618"/>
    </source>
</evidence>
<organism evidence="12 13">
    <name type="scientific">Tunturiibacter empetritectus</name>
    <dbReference type="NCBI Taxonomy" id="3069691"/>
    <lineage>
        <taxon>Bacteria</taxon>
        <taxon>Pseudomonadati</taxon>
        <taxon>Acidobacteriota</taxon>
        <taxon>Terriglobia</taxon>
        <taxon>Terriglobales</taxon>
        <taxon>Acidobacteriaceae</taxon>
        <taxon>Tunturiibacter</taxon>
    </lineage>
</organism>
<feature type="domain" description="Core-binding (CB)" evidence="11">
    <location>
        <begin position="1"/>
        <end position="91"/>
    </location>
</feature>
<evidence type="ECO:0000259" key="11">
    <source>
        <dbReference type="PROSITE" id="PS51900"/>
    </source>
</evidence>
<evidence type="ECO:0000256" key="6">
    <source>
        <dbReference type="ARBA" id="ARBA00023125"/>
    </source>
</evidence>
<dbReference type="Proteomes" id="UP000568106">
    <property type="component" value="Unassembled WGS sequence"/>
</dbReference>
<dbReference type="Gene3D" id="1.10.443.10">
    <property type="entry name" value="Intergrase catalytic core"/>
    <property type="match status" value="1"/>
</dbReference>
<dbReference type="InterPro" id="IPR011010">
    <property type="entry name" value="DNA_brk_join_enz"/>
</dbReference>
<dbReference type="Pfam" id="PF02899">
    <property type="entry name" value="Phage_int_SAM_1"/>
    <property type="match status" value="1"/>
</dbReference>
<dbReference type="CDD" id="cd00397">
    <property type="entry name" value="DNA_BRE_C"/>
    <property type="match status" value="1"/>
</dbReference>
<dbReference type="PANTHER" id="PTHR30349:SF77">
    <property type="entry name" value="TYROSINE RECOMBINASE XERC"/>
    <property type="match status" value="1"/>
</dbReference>
<keyword evidence="2" id="KW-0963">Cytoplasm</keyword>
<dbReference type="GO" id="GO:0003677">
    <property type="term" value="F:DNA binding"/>
    <property type="evidence" value="ECO:0007669"/>
    <property type="project" value="UniProtKB-UniRule"/>
</dbReference>
<evidence type="ECO:0000256" key="5">
    <source>
        <dbReference type="ARBA" id="ARBA00022908"/>
    </source>
</evidence>
<feature type="domain" description="Tyr recombinase" evidence="10">
    <location>
        <begin position="113"/>
        <end position="295"/>
    </location>
</feature>
<dbReference type="InterPro" id="IPR044068">
    <property type="entry name" value="CB"/>
</dbReference>
<dbReference type="PROSITE" id="PS51900">
    <property type="entry name" value="CB"/>
    <property type="match status" value="1"/>
</dbReference>
<dbReference type="GO" id="GO:0015074">
    <property type="term" value="P:DNA integration"/>
    <property type="evidence" value="ECO:0007669"/>
    <property type="project" value="UniProtKB-KW"/>
</dbReference>
<gene>
    <name evidence="12" type="ORF">HDF09_002117</name>
</gene>
<comment type="subcellular location">
    <subcellularLocation>
        <location evidence="1">Cytoplasm</location>
    </subcellularLocation>
</comment>
<comment type="caution">
    <text evidence="12">The sequence shown here is derived from an EMBL/GenBank/DDBJ whole genome shotgun (WGS) entry which is preliminary data.</text>
</comment>
<evidence type="ECO:0000256" key="4">
    <source>
        <dbReference type="ARBA" id="ARBA00022829"/>
    </source>
</evidence>
<evidence type="ECO:0000256" key="1">
    <source>
        <dbReference type="ARBA" id="ARBA00004496"/>
    </source>
</evidence>
<dbReference type="SUPFAM" id="SSF56349">
    <property type="entry name" value="DNA breaking-rejoining enzymes"/>
    <property type="match status" value="1"/>
</dbReference>
<accession>A0A7W8IHW6</accession>
<dbReference type="GO" id="GO:0051301">
    <property type="term" value="P:cell division"/>
    <property type="evidence" value="ECO:0007669"/>
    <property type="project" value="UniProtKB-KW"/>
</dbReference>
<sequence length="306" mass="34553">MDIQPYLSCIENEKNFSPTTVRAYASDLAIFDRFMVDNGKYSVSDVDRPLVAAFVESLKHSSAGRLSTEGLSDATIARRLAVLSSFLDFVRATSFPELRNPIKEMRRKRHNNRSCKAVDEAVLSQLLSGITVLRDKTLFAMYLSTGLRLTELRSLNKDSISFDLRVSAQGSQSVSGSGQVVGKGSKLRRFYVDPHTLPLYAKYLQTRVDENPALFVSERKQRMSARAIQFTLASWCSKLGLQHIHAHQLRHQYATRLANADCDPMHLKDLMGHNDFNTTLGYFKIREEKIAQGYFAAMEVYRPSSV</sequence>
<keyword evidence="7" id="KW-0233">DNA recombination</keyword>
<dbReference type="Pfam" id="PF00589">
    <property type="entry name" value="Phage_integrase"/>
    <property type="match status" value="1"/>
</dbReference>
<dbReference type="Gene3D" id="1.10.150.130">
    <property type="match status" value="1"/>
</dbReference>
<keyword evidence="5" id="KW-0229">DNA integration</keyword>
<keyword evidence="6 9" id="KW-0238">DNA-binding</keyword>
<dbReference type="InterPro" id="IPR013762">
    <property type="entry name" value="Integrase-like_cat_sf"/>
</dbReference>
<dbReference type="PROSITE" id="PS51898">
    <property type="entry name" value="TYR_RECOMBINASE"/>
    <property type="match status" value="1"/>
</dbReference>
<keyword evidence="3" id="KW-0132">Cell division</keyword>
<dbReference type="InterPro" id="IPR050090">
    <property type="entry name" value="Tyrosine_recombinase_XerCD"/>
</dbReference>
<reference evidence="12" key="1">
    <citation type="submission" date="2020-08" db="EMBL/GenBank/DDBJ databases">
        <title>Genomic Encyclopedia of Type Strains, Phase IV (KMG-V): Genome sequencing to study the core and pangenomes of soil and plant-associated prokaryotes.</title>
        <authorList>
            <person name="Whitman W."/>
        </authorList>
    </citation>
    <scope>NUCLEOTIDE SEQUENCE [LARGE SCALE GENOMIC DNA]</scope>
    <source>
        <strain evidence="12">M8UP27</strain>
    </source>
</reference>
<dbReference type="InterPro" id="IPR004107">
    <property type="entry name" value="Integrase_SAM-like_N"/>
</dbReference>
<name>A0A7W8IHW6_9BACT</name>
<dbReference type="GO" id="GO:0006310">
    <property type="term" value="P:DNA recombination"/>
    <property type="evidence" value="ECO:0007669"/>
    <property type="project" value="UniProtKB-KW"/>
</dbReference>
<dbReference type="PANTHER" id="PTHR30349">
    <property type="entry name" value="PHAGE INTEGRASE-RELATED"/>
    <property type="match status" value="1"/>
</dbReference>
<evidence type="ECO:0000256" key="9">
    <source>
        <dbReference type="PROSITE-ProRule" id="PRU01248"/>
    </source>
</evidence>
<dbReference type="InterPro" id="IPR010998">
    <property type="entry name" value="Integrase_recombinase_N"/>
</dbReference>
<dbReference type="InterPro" id="IPR002104">
    <property type="entry name" value="Integrase_catalytic"/>
</dbReference>